<dbReference type="SUPFAM" id="SSF51556">
    <property type="entry name" value="Metallo-dependent hydrolases"/>
    <property type="match status" value="1"/>
</dbReference>
<dbReference type="Pfam" id="PF01244">
    <property type="entry name" value="Peptidase_M19"/>
    <property type="match status" value="1"/>
</dbReference>
<evidence type="ECO:0000313" key="2">
    <source>
        <dbReference type="Proteomes" id="UP001430455"/>
    </source>
</evidence>
<dbReference type="PROSITE" id="PS51365">
    <property type="entry name" value="RENAL_DIPEPTIDASE_2"/>
    <property type="match status" value="1"/>
</dbReference>
<gene>
    <name evidence="1" type="ORF">EGH23_19590</name>
</gene>
<dbReference type="InterPro" id="IPR008257">
    <property type="entry name" value="Pept_M19"/>
</dbReference>
<dbReference type="InterPro" id="IPR032466">
    <property type="entry name" value="Metal_Hydrolase"/>
</dbReference>
<organism evidence="1 2">
    <name type="scientific">Haloarcula nitratireducens</name>
    <dbReference type="NCBI Taxonomy" id="2487749"/>
    <lineage>
        <taxon>Archaea</taxon>
        <taxon>Methanobacteriati</taxon>
        <taxon>Methanobacteriota</taxon>
        <taxon>Stenosarchaea group</taxon>
        <taxon>Halobacteria</taxon>
        <taxon>Halobacteriales</taxon>
        <taxon>Haloarculaceae</taxon>
        <taxon>Haloarcula</taxon>
    </lineage>
</organism>
<proteinExistence type="predicted"/>
<keyword evidence="2" id="KW-1185">Reference proteome</keyword>
<dbReference type="EMBL" id="RKLT01000014">
    <property type="protein sequence ID" value="MBX0297084.1"/>
    <property type="molecule type" value="Genomic_DNA"/>
</dbReference>
<dbReference type="Proteomes" id="UP001430455">
    <property type="component" value="Unassembled WGS sequence"/>
</dbReference>
<accession>A0AAW4PGH7</accession>
<sequence length="378" mass="42369">MADQQPVFDYTSSAPWEQVIRSYGGSEQINEAIREMVASGKRKDECWEAIWDHEVRAFESDKGFRDEVRGIYEAAGVNLLSVTPWTHESHVSERTGQRRDLSRWQARFDAADWLHKVTSPEEARQVARSDDVGIVLNTQNVGAAIDGSLDRIDVLYNEGVRIFQLTYNYQNMLGTGCNDPSEGGLSTFGRAAVDRVNELGGVVDVSHCGKRTTLDTIEYSDEPVAVTHATCQSVSHHYRGKSDAELEALADADGYVGIVTLPWFIAPGETQPTLDIFFEHLDYARSIIGADNVGIGTDFYPADAKFPSELLEYYKQHIVELGFDREKVEQRNIAAGIGDFKTYTDWPVIRAELGERFPSAQVEGILGENFLRFWERAV</sequence>
<dbReference type="PANTHER" id="PTHR10443:SF12">
    <property type="entry name" value="DIPEPTIDASE"/>
    <property type="match status" value="1"/>
</dbReference>
<name>A0AAW4PGH7_9EURY</name>
<evidence type="ECO:0000313" key="1">
    <source>
        <dbReference type="EMBL" id="MBX0297084.1"/>
    </source>
</evidence>
<reference evidence="1 2" key="1">
    <citation type="submission" date="2021-06" db="EMBL/GenBank/DDBJ databases">
        <title>Halomicroarcula sp. a new haloarchaeum isolated from saline soil.</title>
        <authorList>
            <person name="Duran-Viseras A."/>
            <person name="Sanchez-Porro C."/>
            <person name="Ventosa A."/>
        </authorList>
    </citation>
    <scope>NUCLEOTIDE SEQUENCE [LARGE SCALE GENOMIC DNA]</scope>
    <source>
        <strain evidence="1 2">F27</strain>
    </source>
</reference>
<dbReference type="PANTHER" id="PTHR10443">
    <property type="entry name" value="MICROSOMAL DIPEPTIDASE"/>
    <property type="match status" value="1"/>
</dbReference>
<dbReference type="Gene3D" id="3.20.20.140">
    <property type="entry name" value="Metal-dependent hydrolases"/>
    <property type="match status" value="1"/>
</dbReference>
<dbReference type="GO" id="GO:0006508">
    <property type="term" value="P:proteolysis"/>
    <property type="evidence" value="ECO:0007669"/>
    <property type="project" value="InterPro"/>
</dbReference>
<dbReference type="GO" id="GO:0070573">
    <property type="term" value="F:metallodipeptidase activity"/>
    <property type="evidence" value="ECO:0007669"/>
    <property type="project" value="InterPro"/>
</dbReference>
<protein>
    <submittedName>
        <fullName evidence="1">Dipeptidase</fullName>
    </submittedName>
</protein>
<comment type="caution">
    <text evidence="1">The sequence shown here is derived from an EMBL/GenBank/DDBJ whole genome shotgun (WGS) entry which is preliminary data.</text>
</comment>
<dbReference type="AlphaFoldDB" id="A0AAW4PGH7"/>
<dbReference type="RefSeq" id="WP_220581675.1">
    <property type="nucleotide sequence ID" value="NZ_RKLT01000014.1"/>
</dbReference>